<reference evidence="3" key="1">
    <citation type="submission" date="2016-10" db="EMBL/GenBank/DDBJ databases">
        <authorList>
            <person name="Varghese N."/>
            <person name="Submissions S."/>
        </authorList>
    </citation>
    <scope>NUCLEOTIDE SEQUENCE [LARGE SCALE GENOMIC DNA]</scope>
    <source>
        <strain evidence="3">IBRC-M 10760</strain>
    </source>
</reference>
<evidence type="ECO:0000256" key="1">
    <source>
        <dbReference type="SAM" id="MobiDB-lite"/>
    </source>
</evidence>
<dbReference type="Gene3D" id="2.60.120.1140">
    <property type="entry name" value="Protein of unknown function DUF192"/>
    <property type="match status" value="1"/>
</dbReference>
<feature type="region of interest" description="Disordered" evidence="1">
    <location>
        <begin position="124"/>
        <end position="151"/>
    </location>
</feature>
<keyword evidence="3" id="KW-1185">Reference proteome</keyword>
<dbReference type="EMBL" id="FNBK01000004">
    <property type="protein sequence ID" value="SDF18887.1"/>
    <property type="molecule type" value="Genomic_DNA"/>
</dbReference>
<dbReference type="InterPro" id="IPR003795">
    <property type="entry name" value="DUF192"/>
</dbReference>
<proteinExistence type="predicted"/>
<evidence type="ECO:0008006" key="4">
    <source>
        <dbReference type="Google" id="ProtNLM"/>
    </source>
</evidence>
<protein>
    <recommendedName>
        <fullName evidence="4">DUF192 domain-containing protein</fullName>
    </recommendedName>
</protein>
<dbReference type="STRING" id="660518.SAMN05216218_104174"/>
<sequence>MRVVHEAAGERRALATTVDLADSFVSQTVGLMGQSTVSDDYALVFEFGDPGFVYRLLDTIPRRVIHMLFVRTPLDVLWLRDEEVVKAATLSPWTGIGVAKADTIVELAAGSAEGVAVGDRVVVEREASPDDGEPTDDEQSAEDEPAADATE</sequence>
<accession>A0A1G7J1N5</accession>
<dbReference type="Proteomes" id="UP000199076">
    <property type="component" value="Unassembled WGS sequence"/>
</dbReference>
<name>A0A1G7J1N5_9EURY</name>
<dbReference type="RefSeq" id="WP_092689776.1">
    <property type="nucleotide sequence ID" value="NZ_FNBK01000004.1"/>
</dbReference>
<dbReference type="InterPro" id="IPR038695">
    <property type="entry name" value="Saro_0823-like_sf"/>
</dbReference>
<evidence type="ECO:0000313" key="2">
    <source>
        <dbReference type="EMBL" id="SDF18887.1"/>
    </source>
</evidence>
<dbReference type="Pfam" id="PF02643">
    <property type="entry name" value="DUF192"/>
    <property type="match status" value="1"/>
</dbReference>
<organism evidence="2 3">
    <name type="scientific">Halorientalis regularis</name>
    <dbReference type="NCBI Taxonomy" id="660518"/>
    <lineage>
        <taxon>Archaea</taxon>
        <taxon>Methanobacteriati</taxon>
        <taxon>Methanobacteriota</taxon>
        <taxon>Stenosarchaea group</taxon>
        <taxon>Halobacteria</taxon>
        <taxon>Halobacteriales</taxon>
        <taxon>Haloarculaceae</taxon>
        <taxon>Halorientalis</taxon>
    </lineage>
</organism>
<evidence type="ECO:0000313" key="3">
    <source>
        <dbReference type="Proteomes" id="UP000199076"/>
    </source>
</evidence>
<feature type="compositionally biased region" description="Acidic residues" evidence="1">
    <location>
        <begin position="129"/>
        <end position="151"/>
    </location>
</feature>
<dbReference type="OrthoDB" id="64208at2157"/>
<gene>
    <name evidence="2" type="ORF">SAMN05216218_104174</name>
</gene>
<dbReference type="AlphaFoldDB" id="A0A1G7J1N5"/>